<dbReference type="EMBL" id="MDYN01000128">
    <property type="protein sequence ID" value="OQD76281.1"/>
    <property type="molecule type" value="Genomic_DNA"/>
</dbReference>
<dbReference type="Proteomes" id="UP000191672">
    <property type="component" value="Unassembled WGS sequence"/>
</dbReference>
<name>A0A1V6PGZ8_9EURO</name>
<organism evidence="2 3">
    <name type="scientific">Penicillium antarcticum</name>
    <dbReference type="NCBI Taxonomy" id="416450"/>
    <lineage>
        <taxon>Eukaryota</taxon>
        <taxon>Fungi</taxon>
        <taxon>Dikarya</taxon>
        <taxon>Ascomycota</taxon>
        <taxon>Pezizomycotina</taxon>
        <taxon>Eurotiomycetes</taxon>
        <taxon>Eurotiomycetidae</taxon>
        <taxon>Eurotiales</taxon>
        <taxon>Aspergillaceae</taxon>
        <taxon>Penicillium</taxon>
    </lineage>
</organism>
<sequence>MQLLARLAPRDINRDIDKTNIISSSRRRQPKRDNAYSDNLPELPRN</sequence>
<keyword evidence="3" id="KW-1185">Reference proteome</keyword>
<evidence type="ECO:0000313" key="3">
    <source>
        <dbReference type="Proteomes" id="UP000191672"/>
    </source>
</evidence>
<feature type="region of interest" description="Disordered" evidence="1">
    <location>
        <begin position="1"/>
        <end position="46"/>
    </location>
</feature>
<comment type="caution">
    <text evidence="2">The sequence shown here is derived from an EMBL/GenBank/DDBJ whole genome shotgun (WGS) entry which is preliminary data.</text>
</comment>
<feature type="non-terminal residue" evidence="2">
    <location>
        <position position="46"/>
    </location>
</feature>
<evidence type="ECO:0000313" key="2">
    <source>
        <dbReference type="EMBL" id="OQD76281.1"/>
    </source>
</evidence>
<gene>
    <name evidence="2" type="ORF">PENANT_c128G02039</name>
</gene>
<evidence type="ECO:0000256" key="1">
    <source>
        <dbReference type="SAM" id="MobiDB-lite"/>
    </source>
</evidence>
<dbReference type="AlphaFoldDB" id="A0A1V6PGZ8"/>
<accession>A0A1V6PGZ8</accession>
<feature type="compositionally biased region" description="Basic and acidic residues" evidence="1">
    <location>
        <begin position="8"/>
        <end position="18"/>
    </location>
</feature>
<protein>
    <submittedName>
        <fullName evidence="2">Uncharacterized protein</fullName>
    </submittedName>
</protein>
<proteinExistence type="predicted"/>
<reference evidence="3" key="1">
    <citation type="journal article" date="2017" name="Nat. Microbiol.">
        <title>Global analysis of biosynthetic gene clusters reveals vast potential of secondary metabolite production in Penicillium species.</title>
        <authorList>
            <person name="Nielsen J.C."/>
            <person name="Grijseels S."/>
            <person name="Prigent S."/>
            <person name="Ji B."/>
            <person name="Dainat J."/>
            <person name="Nielsen K.F."/>
            <person name="Frisvad J.C."/>
            <person name="Workman M."/>
            <person name="Nielsen J."/>
        </authorList>
    </citation>
    <scope>NUCLEOTIDE SEQUENCE [LARGE SCALE GENOMIC DNA]</scope>
    <source>
        <strain evidence="3">IBT 31811</strain>
    </source>
</reference>